<organism evidence="1 2">
    <name type="scientific">Peptoanaerobacter stomatis</name>
    <dbReference type="NCBI Taxonomy" id="796937"/>
    <lineage>
        <taxon>Bacteria</taxon>
        <taxon>Bacillati</taxon>
        <taxon>Bacillota</taxon>
        <taxon>Clostridia</taxon>
        <taxon>Peptostreptococcales</taxon>
        <taxon>Filifactoraceae</taxon>
        <taxon>Peptoanaerobacter</taxon>
    </lineage>
</organism>
<reference evidence="1 2" key="1">
    <citation type="submission" date="2012-07" db="EMBL/GenBank/DDBJ databases">
        <authorList>
            <person name="Durkin A.S."/>
            <person name="McCorrison J."/>
            <person name="Torralba M."/>
            <person name="Gillis M."/>
            <person name="Methe B."/>
            <person name="Sutton G."/>
            <person name="Nelson K.E."/>
        </authorList>
    </citation>
    <scope>NUCLEOTIDE SEQUENCE [LARGE SCALE GENOMIC DNA]</scope>
    <source>
        <strain evidence="1 2">OBRC8</strain>
    </source>
</reference>
<comment type="caution">
    <text evidence="1">The sequence shown here is derived from an EMBL/GenBank/DDBJ whole genome shotgun (WGS) entry which is preliminary data.</text>
</comment>
<evidence type="ECO:0000313" key="2">
    <source>
        <dbReference type="Proteomes" id="UP000005244"/>
    </source>
</evidence>
<gene>
    <name evidence="1" type="ORF">HMPREF1143_1729</name>
</gene>
<dbReference type="EMBL" id="ALNK01000021">
    <property type="protein sequence ID" value="EJU22541.1"/>
    <property type="molecule type" value="Genomic_DNA"/>
</dbReference>
<dbReference type="RefSeq" id="WP_009531000.1">
    <property type="nucleotide sequence ID" value="NZ_ALNK01000021.1"/>
</dbReference>
<accession>J4WA60</accession>
<protein>
    <submittedName>
        <fullName evidence="1">Uncharacterized protein</fullName>
    </submittedName>
</protein>
<keyword evidence="2" id="KW-1185">Reference proteome</keyword>
<dbReference type="Proteomes" id="UP000005244">
    <property type="component" value="Unassembled WGS sequence"/>
</dbReference>
<sequence length="196" mass="23404">MGEKIMLDWEKINARLEKEREIKWLRKIKNIDETEEIQDFILTDYWGFSTKQLSPKTLGILYARFEVVPESDELLSVDIVYNTKNDFRTNGAQLTIDSNFETYFDKYSKDIRDLYTTNLLYKEAYNYSIYYNNDLSFITIYEEFEKMIRIKKDETGQGINGQTGFTIFSDIESQEIFITRYMPIKKDSNLSHFLKI</sequence>
<proteinExistence type="predicted"/>
<dbReference type="AlphaFoldDB" id="J4WA60"/>
<name>J4WA60_9FIRM</name>
<evidence type="ECO:0000313" key="1">
    <source>
        <dbReference type="EMBL" id="EJU22541.1"/>
    </source>
</evidence>